<sequence length="136" mass="15332">MHKKNVGDGMKKMWLILLGLILVLGIGFGGKMYMDNKKEQKTLDVEKQSVKALKKTFANVAKVKIERVGYNNMTGSYSIVVTMTSKEGESTYFDYGFAKNQEKISDYGIENEEVQKEGITTDKVKVVYSNGLEEEL</sequence>
<organism evidence="1 2">
    <name type="scientific">Listeria floridensis FSL S10-1187</name>
    <dbReference type="NCBI Taxonomy" id="1265817"/>
    <lineage>
        <taxon>Bacteria</taxon>
        <taxon>Bacillati</taxon>
        <taxon>Bacillota</taxon>
        <taxon>Bacilli</taxon>
        <taxon>Bacillales</taxon>
        <taxon>Listeriaceae</taxon>
        <taxon>Listeria</taxon>
    </lineage>
</organism>
<evidence type="ECO:0000313" key="1">
    <source>
        <dbReference type="EMBL" id="EUJ26749.1"/>
    </source>
</evidence>
<proteinExistence type="predicted"/>
<protein>
    <recommendedName>
        <fullName evidence="3">DUF1433 domain-containing protein</fullName>
    </recommendedName>
</protein>
<keyword evidence="2" id="KW-1185">Reference proteome</keyword>
<name>A0ABN0RC75_9LIST</name>
<accession>A0ABN0RC75</accession>
<evidence type="ECO:0000313" key="2">
    <source>
        <dbReference type="Proteomes" id="UP000019249"/>
    </source>
</evidence>
<gene>
    <name evidence="1" type="ORF">MFLO_13870</name>
</gene>
<reference evidence="1 2" key="1">
    <citation type="journal article" date="2014" name="Int. J. Syst. Evol. Microbiol.">
        <title>Listeria floridensis sp. nov., Listeria aquatica sp. nov., Listeria cornellensis sp. nov., Listeria riparia sp. nov. and Listeria grandensis sp. nov., from agricultural and natural environments.</title>
        <authorList>
            <person name="den Bakker H.C."/>
            <person name="Warchocki S."/>
            <person name="Wright E.M."/>
            <person name="Allred A.F."/>
            <person name="Ahlstrom C."/>
            <person name="Manuel C.S."/>
            <person name="Stasiewicz M.J."/>
            <person name="Burrell A."/>
            <person name="Roof S."/>
            <person name="Strawn L."/>
            <person name="Fortes E.D."/>
            <person name="Nightingale K.K."/>
            <person name="Kephart D."/>
            <person name="Wiedmann M."/>
        </authorList>
    </citation>
    <scope>NUCLEOTIDE SEQUENCE [LARGE SCALE GENOMIC DNA]</scope>
    <source>
        <strain evidence="1 2">FSL S10-1187</strain>
    </source>
</reference>
<comment type="caution">
    <text evidence="1">The sequence shown here is derived from an EMBL/GenBank/DDBJ whole genome shotgun (WGS) entry which is preliminary data.</text>
</comment>
<dbReference type="Proteomes" id="UP000019249">
    <property type="component" value="Unassembled WGS sequence"/>
</dbReference>
<evidence type="ECO:0008006" key="3">
    <source>
        <dbReference type="Google" id="ProtNLM"/>
    </source>
</evidence>
<dbReference type="EMBL" id="AODF01000035">
    <property type="protein sequence ID" value="EUJ26749.1"/>
    <property type="molecule type" value="Genomic_DNA"/>
</dbReference>